<feature type="transmembrane region" description="Helical" evidence="1">
    <location>
        <begin position="12"/>
        <end position="29"/>
    </location>
</feature>
<feature type="transmembrane region" description="Helical" evidence="1">
    <location>
        <begin position="35"/>
        <end position="55"/>
    </location>
</feature>
<dbReference type="Pfam" id="PF03779">
    <property type="entry name" value="SPW"/>
    <property type="match status" value="1"/>
</dbReference>
<feature type="transmembrane region" description="Helical" evidence="1">
    <location>
        <begin position="67"/>
        <end position="84"/>
    </location>
</feature>
<keyword evidence="1" id="KW-1133">Transmembrane helix</keyword>
<sequence length="120" mass="13002">MKQLKHWQDPVNAVLGAWLILSPWALGFSGETMAMWNFVAVGVLLLAAAMGAIFLPRAWEEWTESALGLWLVVSPWILGFAAVEAAKVDAVLSGLVVVTLSLWALQDEGGWLTSDKAAPR</sequence>
<accession>A0A7X6I7D0</accession>
<keyword evidence="1" id="KW-0812">Transmembrane</keyword>
<protein>
    <recommendedName>
        <fullName evidence="2">SPW repeat-containing integral membrane domain-containing protein</fullName>
    </recommendedName>
</protein>
<evidence type="ECO:0000313" key="3">
    <source>
        <dbReference type="EMBL" id="NKE67089.1"/>
    </source>
</evidence>
<reference evidence="3 4" key="1">
    <citation type="journal article" date="2020" name="Nature">
        <title>Bacterial chemolithoautotrophy via manganese oxidation.</title>
        <authorList>
            <person name="Yu H."/>
            <person name="Leadbetter J.R."/>
        </authorList>
    </citation>
    <scope>NUCLEOTIDE SEQUENCE [LARGE SCALE GENOMIC DNA]</scope>
    <source>
        <strain evidence="3 4">RBP-1</strain>
    </source>
</reference>
<keyword evidence="1" id="KW-0472">Membrane</keyword>
<evidence type="ECO:0000313" key="4">
    <source>
        <dbReference type="Proteomes" id="UP000521868"/>
    </source>
</evidence>
<dbReference type="AlphaFoldDB" id="A0A7X6I7D0"/>
<name>A0A7X6I7D0_9BURK</name>
<evidence type="ECO:0000259" key="2">
    <source>
        <dbReference type="Pfam" id="PF03779"/>
    </source>
</evidence>
<dbReference type="Proteomes" id="UP000521868">
    <property type="component" value="Unassembled WGS sequence"/>
</dbReference>
<comment type="caution">
    <text evidence="3">The sequence shown here is derived from an EMBL/GenBank/DDBJ whole genome shotgun (WGS) entry which is preliminary data.</text>
</comment>
<dbReference type="InterPro" id="IPR005530">
    <property type="entry name" value="SPW"/>
</dbReference>
<dbReference type="RefSeq" id="WP_168108224.1">
    <property type="nucleotide sequence ID" value="NZ_VTOX01000005.1"/>
</dbReference>
<gene>
    <name evidence="3" type="ORF">RAMLITH_14780</name>
</gene>
<dbReference type="EMBL" id="VTOX01000005">
    <property type="protein sequence ID" value="NKE67089.1"/>
    <property type="molecule type" value="Genomic_DNA"/>
</dbReference>
<feature type="domain" description="SPW repeat-containing integral membrane" evidence="2">
    <location>
        <begin position="7"/>
        <end position="102"/>
    </location>
</feature>
<keyword evidence="4" id="KW-1185">Reference proteome</keyword>
<proteinExistence type="predicted"/>
<evidence type="ECO:0000256" key="1">
    <source>
        <dbReference type="SAM" id="Phobius"/>
    </source>
</evidence>
<organism evidence="3 4">
    <name type="scientific">Ramlibacter lithotrophicus</name>
    <dbReference type="NCBI Taxonomy" id="2606681"/>
    <lineage>
        <taxon>Bacteria</taxon>
        <taxon>Pseudomonadati</taxon>
        <taxon>Pseudomonadota</taxon>
        <taxon>Betaproteobacteria</taxon>
        <taxon>Burkholderiales</taxon>
        <taxon>Comamonadaceae</taxon>
        <taxon>Ramlibacter</taxon>
    </lineage>
</organism>